<gene>
    <name evidence="3" type="ORF">DXX92_06320</name>
</gene>
<proteinExistence type="predicted"/>
<protein>
    <submittedName>
        <fullName evidence="3">DUF1800 domain-containing protein</fullName>
    </submittedName>
</protein>
<accession>A0A3E0UGY1</accession>
<feature type="region of interest" description="Disordered" evidence="1">
    <location>
        <begin position="30"/>
        <end position="89"/>
    </location>
</feature>
<organism evidence="3 4">
    <name type="scientific">Thalassotalea euphylliae</name>
    <dbReference type="NCBI Taxonomy" id="1655234"/>
    <lineage>
        <taxon>Bacteria</taxon>
        <taxon>Pseudomonadati</taxon>
        <taxon>Pseudomonadota</taxon>
        <taxon>Gammaproteobacteria</taxon>
        <taxon>Alteromonadales</taxon>
        <taxon>Colwelliaceae</taxon>
        <taxon>Thalassotalea</taxon>
    </lineage>
</organism>
<dbReference type="PANTHER" id="PTHR43737">
    <property type="entry name" value="BLL7424 PROTEIN"/>
    <property type="match status" value="1"/>
</dbReference>
<dbReference type="EMBL" id="QUOV01000001">
    <property type="protein sequence ID" value="REL35012.1"/>
    <property type="molecule type" value="Genomic_DNA"/>
</dbReference>
<dbReference type="Pfam" id="PF08811">
    <property type="entry name" value="DUF1800"/>
    <property type="match status" value="1"/>
</dbReference>
<evidence type="ECO:0000256" key="1">
    <source>
        <dbReference type="SAM" id="MobiDB-lite"/>
    </source>
</evidence>
<feature type="chain" id="PRO_5017609478" evidence="2">
    <location>
        <begin position="26"/>
        <end position="642"/>
    </location>
</feature>
<dbReference type="OrthoDB" id="9772295at2"/>
<feature type="signal peptide" evidence="2">
    <location>
        <begin position="1"/>
        <end position="25"/>
    </location>
</feature>
<dbReference type="InterPro" id="IPR014917">
    <property type="entry name" value="DUF1800"/>
</dbReference>
<sequence>MRQRFIYIGQKAGIAVMLSIAMTIAGCGGSSGSENTGDESDVSGINSSINTPPTTQPDNSNDNDSDSSGDNSANSGSEPSTGSDSDTTVISANTADDVFSSTNSTARFLGQATFGATPEQLTQLVNTSASEWFKQQISLSPSLVLPTVEGYRPEDEEDDFNLFYIEATSFGFWQNSIMAADQLRQRMAFALSEILVVSNGGGEVLTDVPEAVASYQDILIQQAFGNYRELLEAVTYSPAMGYYLTYLGSEKGDEATGRMPDENYARELIQLFTLGVVELNLDGTVKLDDNEQPIETYTNQDITGLARVFTGLNLNETLVEESIGLAFSAPMQGYAESHSSKEKSFLGYTIPANTALQSSIDLALDHIFTHPNLAPFVSKQLIQRLVSSNPTPAYVEHVSSAFNTGSYQLPDGAVIGAGQRGDLQATLAAILFYSEARATPSSTNGKIREPILRFTHWARAFNVKNITPQYQLLLWDTSASSALAQHPYRSPSVFNFFRPGYKAPGSESASQGLVSPELQITNASAIPGYINFITYFITGQQQDADFKEIVAELAELGRQVSEDEIRNSFRVTYEAELALTSDAAALLNHLDTLLTAGSLSTDTRQHIISTIETMKDSDYDDIDIVHIAILMVMTSTDYLYQQ</sequence>
<evidence type="ECO:0000313" key="4">
    <source>
        <dbReference type="Proteomes" id="UP000256999"/>
    </source>
</evidence>
<dbReference type="PROSITE" id="PS51257">
    <property type="entry name" value="PROKAR_LIPOPROTEIN"/>
    <property type="match status" value="1"/>
</dbReference>
<dbReference type="RefSeq" id="WP_115999686.1">
    <property type="nucleotide sequence ID" value="NZ_QUOV01000001.1"/>
</dbReference>
<dbReference type="AlphaFoldDB" id="A0A3E0UGY1"/>
<keyword evidence="2" id="KW-0732">Signal</keyword>
<feature type="compositionally biased region" description="Polar residues" evidence="1">
    <location>
        <begin position="78"/>
        <end position="89"/>
    </location>
</feature>
<name>A0A3E0UGY1_9GAMM</name>
<feature type="compositionally biased region" description="Low complexity" evidence="1">
    <location>
        <begin position="68"/>
        <end position="77"/>
    </location>
</feature>
<comment type="caution">
    <text evidence="3">The sequence shown here is derived from an EMBL/GenBank/DDBJ whole genome shotgun (WGS) entry which is preliminary data.</text>
</comment>
<evidence type="ECO:0000313" key="3">
    <source>
        <dbReference type="EMBL" id="REL35012.1"/>
    </source>
</evidence>
<feature type="compositionally biased region" description="Polar residues" evidence="1">
    <location>
        <begin position="43"/>
        <end position="57"/>
    </location>
</feature>
<dbReference type="Proteomes" id="UP000256999">
    <property type="component" value="Unassembled WGS sequence"/>
</dbReference>
<dbReference type="PANTHER" id="PTHR43737:SF1">
    <property type="entry name" value="DUF1501 DOMAIN-CONTAINING PROTEIN"/>
    <property type="match status" value="1"/>
</dbReference>
<evidence type="ECO:0000256" key="2">
    <source>
        <dbReference type="SAM" id="SignalP"/>
    </source>
</evidence>
<reference evidence="3 4" key="1">
    <citation type="submission" date="2018-08" db="EMBL/GenBank/DDBJ databases">
        <title>Thalassotalea euphylliae genome.</title>
        <authorList>
            <person name="Summers S."/>
            <person name="Rice S.A."/>
            <person name="Freckelton M.L."/>
            <person name="Nedved B.T."/>
            <person name="Hadfield M.G."/>
        </authorList>
    </citation>
    <scope>NUCLEOTIDE SEQUENCE [LARGE SCALE GENOMIC DNA]</scope>
    <source>
        <strain evidence="3 4">H2</strain>
    </source>
</reference>